<dbReference type="SUPFAM" id="SSF109854">
    <property type="entry name" value="DinB/YfiT-like putative metalloenzymes"/>
    <property type="match status" value="1"/>
</dbReference>
<dbReference type="InterPro" id="IPR007061">
    <property type="entry name" value="MST-like"/>
</dbReference>
<comment type="caution">
    <text evidence="1">The sequence shown here is derived from an EMBL/GenBank/DDBJ whole genome shotgun (WGS) entry which is preliminary data.</text>
</comment>
<dbReference type="Pfam" id="PF04978">
    <property type="entry name" value="MST"/>
    <property type="match status" value="1"/>
</dbReference>
<keyword evidence="2" id="KW-1185">Reference proteome</keyword>
<gene>
    <name evidence="1" type="ORF">VT52_018810</name>
</gene>
<evidence type="ECO:0000313" key="1">
    <source>
        <dbReference type="EMBL" id="OIK26063.1"/>
    </source>
</evidence>
<evidence type="ECO:0008006" key="3">
    <source>
        <dbReference type="Google" id="ProtNLM"/>
    </source>
</evidence>
<accession>A0A1J4Q1N1</accession>
<dbReference type="Gene3D" id="1.20.120.450">
    <property type="entry name" value="dinb family like domain"/>
    <property type="match status" value="1"/>
</dbReference>
<dbReference type="OrthoDB" id="4548523at2"/>
<evidence type="ECO:0000313" key="2">
    <source>
        <dbReference type="Proteomes" id="UP000034838"/>
    </source>
</evidence>
<name>A0A1J4Q1N1_9ACTN</name>
<dbReference type="InterPro" id="IPR034660">
    <property type="entry name" value="DinB/YfiT-like"/>
</dbReference>
<dbReference type="RefSeq" id="WP_046428751.1">
    <property type="nucleotide sequence ID" value="NZ_LBDA02000041.1"/>
</dbReference>
<dbReference type="EMBL" id="LBDA02000041">
    <property type="protein sequence ID" value="OIK26063.1"/>
    <property type="molecule type" value="Genomic_DNA"/>
</dbReference>
<reference evidence="1" key="1">
    <citation type="submission" date="2016-10" db="EMBL/GenBank/DDBJ databases">
        <title>Genome sequence of Streptomyces malaysiense MUSC 136.</title>
        <authorList>
            <person name="Lee L.-H."/>
            <person name="Ser H.-L."/>
        </authorList>
    </citation>
    <scope>NUCLEOTIDE SEQUENCE [LARGE SCALE GENOMIC DNA]</scope>
    <source>
        <strain evidence="1">MUSC 136</strain>
    </source>
</reference>
<sequence length="201" mass="22428">MTRPDAKADLRLYLQSARDALLWKLEGLSEYDARRPLTPTGTNLLGLVKHVASMELGYLGDVFGRPSGEPLPWLAEGAEPNADMWATADESRAFVVELYHRAWAHADATIEALALDATGRVPWWPDGRNELTLHRAVVHVIAETERHAGHADIVRELVDGAAGLRRGNDNMASDDPAWWEDYRGRLERAARDAERDTTPRT</sequence>
<protein>
    <recommendedName>
        <fullName evidence="3">DinB-like protein, PF04978 family</fullName>
    </recommendedName>
</protein>
<proteinExistence type="predicted"/>
<dbReference type="Proteomes" id="UP000034838">
    <property type="component" value="Unassembled WGS sequence"/>
</dbReference>
<dbReference type="AlphaFoldDB" id="A0A1J4Q1N1"/>
<organism evidence="1 2">
    <name type="scientific">Streptomyces malaysiense</name>
    <dbReference type="NCBI Taxonomy" id="1428626"/>
    <lineage>
        <taxon>Bacteria</taxon>
        <taxon>Bacillati</taxon>
        <taxon>Actinomycetota</taxon>
        <taxon>Actinomycetes</taxon>
        <taxon>Kitasatosporales</taxon>
        <taxon>Streptomycetaceae</taxon>
        <taxon>Streptomyces</taxon>
    </lineage>
</organism>